<reference evidence="3" key="1">
    <citation type="submission" date="2021-02" db="EMBL/GenBank/DDBJ databases">
        <authorList>
            <person name="Nowell W R."/>
        </authorList>
    </citation>
    <scope>NUCLEOTIDE SEQUENCE</scope>
    <source>
        <strain evidence="3">Ploen Becks lab</strain>
    </source>
</reference>
<feature type="transmembrane region" description="Helical" evidence="2">
    <location>
        <begin position="273"/>
        <end position="295"/>
    </location>
</feature>
<keyword evidence="2" id="KW-1133">Transmembrane helix</keyword>
<keyword evidence="4" id="KW-1185">Reference proteome</keyword>
<name>A0A814EWB5_9BILA</name>
<dbReference type="SUPFAM" id="SSF90112">
    <property type="entry name" value="Neurotransmitter-gated ion-channel transmembrane pore"/>
    <property type="match status" value="1"/>
</dbReference>
<accession>A0A814EWB5</accession>
<evidence type="ECO:0000256" key="1">
    <source>
        <dbReference type="ARBA" id="ARBA00004141"/>
    </source>
</evidence>
<dbReference type="EMBL" id="CAJNOC010003258">
    <property type="protein sequence ID" value="CAF0974856.1"/>
    <property type="molecule type" value="Genomic_DNA"/>
</dbReference>
<feature type="transmembrane region" description="Helical" evidence="2">
    <location>
        <begin position="307"/>
        <end position="329"/>
    </location>
</feature>
<dbReference type="Proteomes" id="UP000663879">
    <property type="component" value="Unassembled WGS sequence"/>
</dbReference>
<dbReference type="InterPro" id="IPR036719">
    <property type="entry name" value="Neuro-gated_channel_TM_sf"/>
</dbReference>
<evidence type="ECO:0000313" key="4">
    <source>
        <dbReference type="Proteomes" id="UP000663879"/>
    </source>
</evidence>
<dbReference type="Gene3D" id="1.20.58.390">
    <property type="entry name" value="Neurotransmitter-gated ion-channel transmembrane domain"/>
    <property type="match status" value="1"/>
</dbReference>
<dbReference type="PANTHER" id="PTHR18945">
    <property type="entry name" value="NEUROTRANSMITTER GATED ION CHANNEL"/>
    <property type="match status" value="1"/>
</dbReference>
<proteinExistence type="predicted"/>
<evidence type="ECO:0000313" key="3">
    <source>
        <dbReference type="EMBL" id="CAF0974856.1"/>
    </source>
</evidence>
<dbReference type="InterPro" id="IPR038050">
    <property type="entry name" value="Neuro_actylchol_rec"/>
</dbReference>
<dbReference type="GO" id="GO:0004888">
    <property type="term" value="F:transmembrane signaling receptor activity"/>
    <property type="evidence" value="ECO:0007669"/>
    <property type="project" value="InterPro"/>
</dbReference>
<dbReference type="Gene3D" id="2.70.170.10">
    <property type="entry name" value="Neurotransmitter-gated ion-channel ligand-binding domain"/>
    <property type="match status" value="1"/>
</dbReference>
<dbReference type="AlphaFoldDB" id="A0A814EWB5"/>
<feature type="transmembrane region" description="Helical" evidence="2">
    <location>
        <begin position="209"/>
        <end position="231"/>
    </location>
</feature>
<dbReference type="GO" id="GO:0016020">
    <property type="term" value="C:membrane"/>
    <property type="evidence" value="ECO:0007669"/>
    <property type="project" value="UniProtKB-SubCell"/>
</dbReference>
<dbReference type="InterPro" id="IPR006201">
    <property type="entry name" value="Neur_channel"/>
</dbReference>
<organism evidence="3 4">
    <name type="scientific">Brachionus calyciflorus</name>
    <dbReference type="NCBI Taxonomy" id="104777"/>
    <lineage>
        <taxon>Eukaryota</taxon>
        <taxon>Metazoa</taxon>
        <taxon>Spiralia</taxon>
        <taxon>Gnathifera</taxon>
        <taxon>Rotifera</taxon>
        <taxon>Eurotatoria</taxon>
        <taxon>Monogononta</taxon>
        <taxon>Pseudotrocha</taxon>
        <taxon>Ploima</taxon>
        <taxon>Brachionidae</taxon>
        <taxon>Brachionus</taxon>
    </lineage>
</organism>
<dbReference type="GO" id="GO:0005230">
    <property type="term" value="F:extracellular ligand-gated monoatomic ion channel activity"/>
    <property type="evidence" value="ECO:0007669"/>
    <property type="project" value="InterPro"/>
</dbReference>
<comment type="subcellular location">
    <subcellularLocation>
        <location evidence="1">Membrane</location>
        <topology evidence="1">Multi-pass membrane protein</topology>
    </subcellularLocation>
</comment>
<gene>
    <name evidence="3" type="ORF">OXX778_LOCUS15114</name>
</gene>
<comment type="caution">
    <text evidence="3">The sequence shown here is derived from an EMBL/GenBank/DDBJ whole genome shotgun (WGS) entry which is preliminary data.</text>
</comment>
<keyword evidence="2" id="KW-0812">Transmembrane</keyword>
<protein>
    <submittedName>
        <fullName evidence="3">Uncharacterized protein</fullName>
    </submittedName>
</protein>
<dbReference type="OrthoDB" id="203862at2759"/>
<sequence>MENALNNIKFVQVFVQFCRIGEIDTMNERYQAEVNIEAKWITNEELNGKYDPNLNWNPKLYIENAFQEPKEIVKYEVNQDITNLNNYIVVEKRNIKGVFWERLELQNFPVDVQELSITCISKLNPNEIKLISDPCKISHIDFKASNTFIDQQKWKLFKHVEMSETASYDSGSTLSLTETPSEMTDIKLSQPLKPSKIVATCFCARKAGYYYFNAYFLIFLITASAMTIFSIDPKLPQNRLQTTCTFLLTSVSFKWVINRSLPTISYLTSLDKYAIICIFFVCLNCAWHAIVGAFWSKEDAKIIDQWVLVAMASLFVLIHFGFMIWLFLAQRKIRILKRKERKFMKKLLENKIDTYPEKKYITRI</sequence>
<dbReference type="InterPro" id="IPR036734">
    <property type="entry name" value="Neur_chan_lig-bd_sf"/>
</dbReference>
<evidence type="ECO:0000256" key="2">
    <source>
        <dbReference type="SAM" id="Phobius"/>
    </source>
</evidence>
<keyword evidence="2" id="KW-0472">Membrane</keyword>
<dbReference type="SUPFAM" id="SSF63712">
    <property type="entry name" value="Nicotinic receptor ligand binding domain-like"/>
    <property type="match status" value="1"/>
</dbReference>